<protein>
    <submittedName>
        <fullName evidence="17">Syntrophin, basic 1</fullName>
    </submittedName>
</protein>
<evidence type="ECO:0000256" key="1">
    <source>
        <dbReference type="ARBA" id="ARBA00004184"/>
    </source>
</evidence>
<comment type="similarity">
    <text evidence="4">Belongs to the syntrophin family.</text>
</comment>
<dbReference type="PANTHER" id="PTHR10554">
    <property type="entry name" value="SYNTROPHIN"/>
    <property type="match status" value="1"/>
</dbReference>
<evidence type="ECO:0000313" key="17">
    <source>
        <dbReference type="Ensembl" id="ENSFHEP00000022795.1"/>
    </source>
</evidence>
<dbReference type="Pfam" id="PF18012">
    <property type="entry name" value="PH_17"/>
    <property type="match status" value="1"/>
</dbReference>
<keyword evidence="12" id="KW-0009">Actin-binding</keyword>
<dbReference type="SUPFAM" id="SSF50156">
    <property type="entry name" value="PDZ domain-like"/>
    <property type="match status" value="1"/>
</dbReference>
<dbReference type="Pfam" id="PF00169">
    <property type="entry name" value="PH"/>
    <property type="match status" value="1"/>
</dbReference>
<dbReference type="PROSITE" id="PS50106">
    <property type="entry name" value="PDZ"/>
    <property type="match status" value="1"/>
</dbReference>
<dbReference type="InterPro" id="IPR011993">
    <property type="entry name" value="PH-like_dom_sf"/>
</dbReference>
<evidence type="ECO:0000259" key="15">
    <source>
        <dbReference type="PROSITE" id="PS50003"/>
    </source>
</evidence>
<dbReference type="PROSITE" id="PS50003">
    <property type="entry name" value="PH_DOMAIN"/>
    <property type="match status" value="1"/>
</dbReference>
<dbReference type="Gene3D" id="2.30.29.30">
    <property type="entry name" value="Pleckstrin-homology domain (PH domain)/Phosphotyrosine-binding domain (PTB)"/>
    <property type="match status" value="1"/>
</dbReference>
<keyword evidence="5" id="KW-0963">Cytoplasm</keyword>
<dbReference type="AlphaFoldDB" id="A0A3Q2U075"/>
<feature type="region of interest" description="Disordered" evidence="14">
    <location>
        <begin position="193"/>
        <end position="237"/>
    </location>
</feature>
<evidence type="ECO:0000256" key="3">
    <source>
        <dbReference type="ARBA" id="ARBA00004282"/>
    </source>
</evidence>
<dbReference type="GO" id="GO:0070161">
    <property type="term" value="C:anchoring junction"/>
    <property type="evidence" value="ECO:0007669"/>
    <property type="project" value="UniProtKB-SubCell"/>
</dbReference>
<dbReference type="GO" id="GO:0005516">
    <property type="term" value="F:calmodulin binding"/>
    <property type="evidence" value="ECO:0007669"/>
    <property type="project" value="UniProtKB-KW"/>
</dbReference>
<dbReference type="SMART" id="SM00228">
    <property type="entry name" value="PDZ"/>
    <property type="match status" value="1"/>
</dbReference>
<keyword evidence="13" id="KW-0206">Cytoskeleton</keyword>
<feature type="domain" description="PDZ" evidence="16">
    <location>
        <begin position="101"/>
        <end position="184"/>
    </location>
</feature>
<organism evidence="17 18">
    <name type="scientific">Fundulus heteroclitus</name>
    <name type="common">Killifish</name>
    <name type="synonym">Mummichog</name>
    <dbReference type="NCBI Taxonomy" id="8078"/>
    <lineage>
        <taxon>Eukaryota</taxon>
        <taxon>Metazoa</taxon>
        <taxon>Chordata</taxon>
        <taxon>Craniata</taxon>
        <taxon>Vertebrata</taxon>
        <taxon>Euteleostomi</taxon>
        <taxon>Actinopterygii</taxon>
        <taxon>Neopterygii</taxon>
        <taxon>Teleostei</taxon>
        <taxon>Neoteleostei</taxon>
        <taxon>Acanthomorphata</taxon>
        <taxon>Ovalentaria</taxon>
        <taxon>Atherinomorphae</taxon>
        <taxon>Cyprinodontiformes</taxon>
        <taxon>Fundulidae</taxon>
        <taxon>Fundulus</taxon>
    </lineage>
</organism>
<evidence type="ECO:0000256" key="6">
    <source>
        <dbReference type="ARBA" id="ARBA00022553"/>
    </source>
</evidence>
<evidence type="ECO:0000256" key="9">
    <source>
        <dbReference type="ARBA" id="ARBA00022860"/>
    </source>
</evidence>
<evidence type="ECO:0000256" key="10">
    <source>
        <dbReference type="ARBA" id="ARBA00022949"/>
    </source>
</evidence>
<dbReference type="Ensembl" id="ENSFHET00000011952.1">
    <property type="protein sequence ID" value="ENSFHEP00000022795.1"/>
    <property type="gene ID" value="ENSFHEG00000003427.1"/>
</dbReference>
<dbReference type="CDD" id="cd06801">
    <property type="entry name" value="PDZ_syntrophin-like"/>
    <property type="match status" value="1"/>
</dbReference>
<keyword evidence="18" id="KW-1185">Reference proteome</keyword>
<evidence type="ECO:0000259" key="16">
    <source>
        <dbReference type="PROSITE" id="PS50106"/>
    </source>
</evidence>
<keyword evidence="9" id="KW-0112">Calmodulin-binding</keyword>
<dbReference type="GO" id="GO:0016010">
    <property type="term" value="C:dystrophin-associated glycoprotein complex"/>
    <property type="evidence" value="ECO:0007669"/>
    <property type="project" value="TreeGrafter"/>
</dbReference>
<reference evidence="17" key="1">
    <citation type="submission" date="2025-08" db="UniProtKB">
        <authorList>
            <consortium name="Ensembl"/>
        </authorList>
    </citation>
    <scope>IDENTIFICATION</scope>
</reference>
<evidence type="ECO:0000256" key="14">
    <source>
        <dbReference type="SAM" id="MobiDB-lite"/>
    </source>
</evidence>
<evidence type="ECO:0000256" key="8">
    <source>
        <dbReference type="ARBA" id="ARBA00022837"/>
    </source>
</evidence>
<evidence type="ECO:0000256" key="4">
    <source>
        <dbReference type="ARBA" id="ARBA00010798"/>
    </source>
</evidence>
<comment type="subcellular location">
    <subcellularLocation>
        <location evidence="3">Cell junction</location>
    </subcellularLocation>
    <subcellularLocation>
        <location evidence="2">Cytoplasm</location>
        <location evidence="2">Cytoskeleton</location>
    </subcellularLocation>
    <subcellularLocation>
        <location evidence="1">Endomembrane system</location>
        <topology evidence="1">Peripheral membrane protein</topology>
    </subcellularLocation>
</comment>
<proteinExistence type="inferred from homology"/>
<dbReference type="SUPFAM" id="SSF50729">
    <property type="entry name" value="PH domain-like"/>
    <property type="match status" value="2"/>
</dbReference>
<evidence type="ECO:0000256" key="13">
    <source>
        <dbReference type="ARBA" id="ARBA00023212"/>
    </source>
</evidence>
<evidence type="ECO:0000256" key="5">
    <source>
        <dbReference type="ARBA" id="ARBA00022490"/>
    </source>
</evidence>
<accession>A0A3Q2U075</accession>
<dbReference type="InterPro" id="IPR001478">
    <property type="entry name" value="PDZ"/>
</dbReference>
<dbReference type="GO" id="GO:0003779">
    <property type="term" value="F:actin binding"/>
    <property type="evidence" value="ECO:0007669"/>
    <property type="project" value="UniProtKB-KW"/>
</dbReference>
<evidence type="ECO:0000256" key="11">
    <source>
        <dbReference type="ARBA" id="ARBA00023136"/>
    </source>
</evidence>
<dbReference type="SMART" id="SM00233">
    <property type="entry name" value="PH"/>
    <property type="match status" value="2"/>
</dbReference>
<dbReference type="InterPro" id="IPR055108">
    <property type="entry name" value="Syntrophin_4th"/>
</dbReference>
<keyword evidence="10" id="KW-0965">Cell junction</keyword>
<dbReference type="FunFam" id="2.30.29.30:FF:000307">
    <property type="entry name" value="Beta-1-syntrophin isoform 1"/>
    <property type="match status" value="1"/>
</dbReference>
<dbReference type="GO" id="GO:0005856">
    <property type="term" value="C:cytoskeleton"/>
    <property type="evidence" value="ECO:0007669"/>
    <property type="project" value="UniProtKB-SubCell"/>
</dbReference>
<dbReference type="InterPro" id="IPR001849">
    <property type="entry name" value="PH_domain"/>
</dbReference>
<dbReference type="Gene3D" id="2.30.42.10">
    <property type="match status" value="1"/>
</dbReference>
<dbReference type="InterPro" id="IPR036034">
    <property type="entry name" value="PDZ_sf"/>
</dbReference>
<feature type="compositionally biased region" description="Low complexity" evidence="14">
    <location>
        <begin position="218"/>
        <end position="236"/>
    </location>
</feature>
<dbReference type="GO" id="GO:0005198">
    <property type="term" value="F:structural molecule activity"/>
    <property type="evidence" value="ECO:0007669"/>
    <property type="project" value="InterPro"/>
</dbReference>
<evidence type="ECO:0000256" key="12">
    <source>
        <dbReference type="ARBA" id="ARBA00023203"/>
    </source>
</evidence>
<sequence>MAVVAAGVGVLSVSTALKSGFVEVLVRESWHKVLANLSEEALTLSCEDCGSSDGVSSNGLTNGSYLDNSNTNSNNGPQVVRTAFTDLPERVPEAIANRKRCVKVTKQEIGGLGISIKGGKENKMPILISKIFKGLAADQTQALYVGDAILSVNGMNLRDATHDEAVQALKRAGKEVTLEVKYMREATPYVTKGSPVSEISWETPPPESPRPGSPAITSFFSPHSPSSPSQPPLSLNSDRRWIPLKMSCVTRAMTRADPENRQLELHSPDARHTIVLRCPDQPSALSWFSSMHSVTSTLAQRAVAEVVQNTSRTGVAGSKEIRHLGWLAGKVGTESEKQCWKPVLVVVTEKDLLLYDSLPRSKEAWQNPAHNFPLLATRLVHSGPDRGSPCSGTELFFATRTGTRLGIETHLFRTETTKDLSMWTRHIVNGCHASAEMIKEVTTSCLYRGQECRLVIHYEKGFSVLADPKIGYGEDVLLSYPFEKLKMSADDGVRILLLDFGGKEGEIQLDLHSCPKPIVFILHSFLSAKISRLGLVA</sequence>
<dbReference type="PANTHER" id="PTHR10554:SF11">
    <property type="entry name" value="BETA-1-SYNTROPHIN"/>
    <property type="match status" value="1"/>
</dbReference>
<keyword evidence="8" id="KW-0106">Calcium</keyword>
<evidence type="ECO:0000256" key="2">
    <source>
        <dbReference type="ARBA" id="ARBA00004245"/>
    </source>
</evidence>
<dbReference type="GO" id="GO:0045202">
    <property type="term" value="C:synapse"/>
    <property type="evidence" value="ECO:0007669"/>
    <property type="project" value="TreeGrafter"/>
</dbReference>
<dbReference type="GeneTree" id="ENSGT00950000182863"/>
<dbReference type="GO" id="GO:0012505">
    <property type="term" value="C:endomembrane system"/>
    <property type="evidence" value="ECO:0007669"/>
    <property type="project" value="UniProtKB-SubCell"/>
</dbReference>
<keyword evidence="6" id="KW-0597">Phosphoprotein</keyword>
<keyword evidence="11" id="KW-0472">Membrane</keyword>
<keyword evidence="7" id="KW-0677">Repeat</keyword>
<evidence type="ECO:0000256" key="7">
    <source>
        <dbReference type="ARBA" id="ARBA00022737"/>
    </source>
</evidence>
<dbReference type="InterPro" id="IPR041428">
    <property type="entry name" value="PHsplit_syntrophin"/>
</dbReference>
<name>A0A3Q2U075_FUNHE</name>
<dbReference type="Pfam" id="PF00595">
    <property type="entry name" value="PDZ"/>
    <property type="match status" value="1"/>
</dbReference>
<feature type="domain" description="PH" evidence="15">
    <location>
        <begin position="320"/>
        <end position="432"/>
    </location>
</feature>
<evidence type="ECO:0000313" key="18">
    <source>
        <dbReference type="Proteomes" id="UP000265000"/>
    </source>
</evidence>
<dbReference type="FunFam" id="2.30.42.10:FF:000052">
    <property type="entry name" value="Syntrophin beta 1"/>
    <property type="match status" value="1"/>
</dbReference>
<dbReference type="InterPro" id="IPR015482">
    <property type="entry name" value="Syntrophin"/>
</dbReference>
<feature type="compositionally biased region" description="Pro residues" evidence="14">
    <location>
        <begin position="203"/>
        <end position="212"/>
    </location>
</feature>
<dbReference type="Pfam" id="PF23012">
    <property type="entry name" value="Syntrophin_4th"/>
    <property type="match status" value="1"/>
</dbReference>
<dbReference type="CDD" id="cd01258">
    <property type="entry name" value="PHsplit_syntrophin"/>
    <property type="match status" value="1"/>
</dbReference>
<reference evidence="17" key="2">
    <citation type="submission" date="2025-09" db="UniProtKB">
        <authorList>
            <consortium name="Ensembl"/>
        </authorList>
    </citation>
    <scope>IDENTIFICATION</scope>
</reference>
<dbReference type="Proteomes" id="UP000265000">
    <property type="component" value="Unplaced"/>
</dbReference>